<evidence type="ECO:0000313" key="1">
    <source>
        <dbReference type="EMBL" id="KAB8196383.1"/>
    </source>
</evidence>
<comment type="caution">
    <text evidence="1">The sequence shown here is derived from an EMBL/GenBank/DDBJ whole genome shotgun (WGS) entry which is preliminary data.</text>
</comment>
<accession>A0A5C4WS40</accession>
<reference evidence="1 2" key="1">
    <citation type="submission" date="2019-10" db="EMBL/GenBank/DDBJ databases">
        <title>Nonomuraea sp. nov., isolated from Phyllanthus amarus.</title>
        <authorList>
            <person name="Klykleung N."/>
            <person name="Tanasupawat S."/>
        </authorList>
    </citation>
    <scope>NUCLEOTIDE SEQUENCE [LARGE SCALE GENOMIC DNA]</scope>
    <source>
        <strain evidence="1 2">PA1-10</strain>
    </source>
</reference>
<dbReference type="EMBL" id="VDLX02000002">
    <property type="protein sequence ID" value="KAB8196383.1"/>
    <property type="molecule type" value="Genomic_DNA"/>
</dbReference>
<evidence type="ECO:0000313" key="2">
    <source>
        <dbReference type="Proteomes" id="UP000312512"/>
    </source>
</evidence>
<dbReference type="Proteomes" id="UP000312512">
    <property type="component" value="Unassembled WGS sequence"/>
</dbReference>
<accession>A0A5P9YHH8</accession>
<dbReference type="AlphaFoldDB" id="A0A5C4WS40"/>
<keyword evidence="2" id="KW-1185">Reference proteome</keyword>
<dbReference type="RefSeq" id="WP_139629376.1">
    <property type="nucleotide sequence ID" value="NZ_CP045572.1"/>
</dbReference>
<name>A0A5C4WS40_9ACTN</name>
<proteinExistence type="predicted"/>
<gene>
    <name evidence="1" type="ORF">FH608_006410</name>
</gene>
<sequence>MSFLFRSALAGLGVVVSLVLLVHLPAPEQDDQIQLATTVLLAPFPLSALGAFLARLPGALVIGLVAPFVMLTLSQLLPETWVSEKGPELYLALGVPVMAGFMITAPLGLLASSLRARVLGKLKPAPRAEQP</sequence>
<protein>
    <submittedName>
        <fullName evidence="1">Uncharacterized protein</fullName>
    </submittedName>
</protein>
<organism evidence="1 2">
    <name type="scientific">Nonomuraea phyllanthi</name>
    <dbReference type="NCBI Taxonomy" id="2219224"/>
    <lineage>
        <taxon>Bacteria</taxon>
        <taxon>Bacillati</taxon>
        <taxon>Actinomycetota</taxon>
        <taxon>Actinomycetes</taxon>
        <taxon>Streptosporangiales</taxon>
        <taxon>Streptosporangiaceae</taxon>
        <taxon>Nonomuraea</taxon>
    </lineage>
</organism>